<evidence type="ECO:0000256" key="4">
    <source>
        <dbReference type="ARBA" id="ARBA00023136"/>
    </source>
</evidence>
<evidence type="ECO:0000313" key="8">
    <source>
        <dbReference type="EMBL" id="SFP77539.1"/>
    </source>
</evidence>
<organism evidence="8 9">
    <name type="scientific">Pseudarcicella hirudinis</name>
    <dbReference type="NCBI Taxonomy" id="1079859"/>
    <lineage>
        <taxon>Bacteria</taxon>
        <taxon>Pseudomonadati</taxon>
        <taxon>Bacteroidota</taxon>
        <taxon>Cytophagia</taxon>
        <taxon>Cytophagales</taxon>
        <taxon>Flectobacillaceae</taxon>
        <taxon>Pseudarcicella</taxon>
    </lineage>
</organism>
<dbReference type="SUPFAM" id="SSF48452">
    <property type="entry name" value="TPR-like"/>
    <property type="match status" value="1"/>
</dbReference>
<gene>
    <name evidence="8" type="ORF">SAMN04515674_105353</name>
</gene>
<keyword evidence="3" id="KW-0732">Signal</keyword>
<keyword evidence="5" id="KW-0998">Cell outer membrane</keyword>
<dbReference type="Pfam" id="PF14322">
    <property type="entry name" value="SusD-like_3"/>
    <property type="match status" value="1"/>
</dbReference>
<evidence type="ECO:0000259" key="6">
    <source>
        <dbReference type="Pfam" id="PF07980"/>
    </source>
</evidence>
<evidence type="ECO:0000256" key="5">
    <source>
        <dbReference type="ARBA" id="ARBA00023237"/>
    </source>
</evidence>
<dbReference type="RefSeq" id="WP_092016994.1">
    <property type="nucleotide sequence ID" value="NZ_FOXH01000005.1"/>
</dbReference>
<dbReference type="OrthoDB" id="5694214at2"/>
<dbReference type="InterPro" id="IPR012944">
    <property type="entry name" value="SusD_RagB_dom"/>
</dbReference>
<evidence type="ECO:0000256" key="2">
    <source>
        <dbReference type="ARBA" id="ARBA00006275"/>
    </source>
</evidence>
<evidence type="ECO:0000256" key="1">
    <source>
        <dbReference type="ARBA" id="ARBA00004442"/>
    </source>
</evidence>
<protein>
    <submittedName>
        <fullName evidence="8">Starch-binding associating with outer membrane</fullName>
    </submittedName>
</protein>
<keyword evidence="9" id="KW-1185">Reference proteome</keyword>
<dbReference type="AlphaFoldDB" id="A0A1I5T3D8"/>
<dbReference type="GO" id="GO:0009279">
    <property type="term" value="C:cell outer membrane"/>
    <property type="evidence" value="ECO:0007669"/>
    <property type="project" value="UniProtKB-SubCell"/>
</dbReference>
<proteinExistence type="inferred from homology"/>
<feature type="domain" description="SusD-like N-terminal" evidence="7">
    <location>
        <begin position="94"/>
        <end position="208"/>
    </location>
</feature>
<dbReference type="EMBL" id="FOXH01000005">
    <property type="protein sequence ID" value="SFP77539.1"/>
    <property type="molecule type" value="Genomic_DNA"/>
</dbReference>
<comment type="similarity">
    <text evidence="2">Belongs to the SusD family.</text>
</comment>
<evidence type="ECO:0000313" key="9">
    <source>
        <dbReference type="Proteomes" id="UP000199306"/>
    </source>
</evidence>
<keyword evidence="4" id="KW-0472">Membrane</keyword>
<dbReference type="Gene3D" id="1.25.40.390">
    <property type="match status" value="1"/>
</dbReference>
<dbReference type="STRING" id="1079859.SAMN04515674_105353"/>
<evidence type="ECO:0000256" key="3">
    <source>
        <dbReference type="ARBA" id="ARBA00022729"/>
    </source>
</evidence>
<reference evidence="8 9" key="1">
    <citation type="submission" date="2016-10" db="EMBL/GenBank/DDBJ databases">
        <authorList>
            <person name="de Groot N.N."/>
        </authorList>
    </citation>
    <scope>NUCLEOTIDE SEQUENCE [LARGE SCALE GENOMIC DNA]</scope>
    <source>
        <strain evidence="9">E92,LMG 26720,CCM 7988</strain>
    </source>
</reference>
<accession>A0A1I5T3D8</accession>
<dbReference type="Proteomes" id="UP000199306">
    <property type="component" value="Unassembled WGS sequence"/>
</dbReference>
<sequence>MTKNIKIIFSVALSAFLISCESVLDKQNLAGVNPQTVSSDVNVANAYINNLYATIMPGNPSGNGNGTDEGVPYEKQFNAILHGTATIEVLDNFKQYENIRSINIFLDNLDAATYAQNSKDQFKGEALFWRAWAYNTLVSSYGGVPLILKAQAPTTDLTVLAQTRNKTSECVTQILKDLDDAIALLPETSDPGRIDKGSAMAFKGRVLLFFASPLFNGLGGVATWKKAYDANLAAKTFLDGKGKGLFSPYKDIWDVELNKEVVMVRRYNYPQATYFQGGLMPLNWSKDDVGYDRPSLELVDAFPMKDGSSWNPGTDGYSKFFMNRDDRFYANIAYNGSPNQYLKGMRDSKSYLWTYWNNITDYNGVKGIIGKHNQVTDEGTLPSASGFYRIKAIDKNIDKGNVYNAAVDWPEIRYTEVLMNLGECANEVGETNTALQVLKDVRNRANISAGTDGNFGILAKTQTEIRIAYQKERFVEFCFEGKRWNDIRRWKLFDQLNALPQRHGLAITLKPGVPDMAPMADLNTNYDNFTYKVITCDPINLALKDQYYIYPIPKARLDRNAKLEQVKGWGGTFDPFL</sequence>
<dbReference type="Pfam" id="PF07980">
    <property type="entry name" value="SusD_RagB"/>
    <property type="match status" value="1"/>
</dbReference>
<dbReference type="InterPro" id="IPR033985">
    <property type="entry name" value="SusD-like_N"/>
</dbReference>
<dbReference type="InterPro" id="IPR011990">
    <property type="entry name" value="TPR-like_helical_dom_sf"/>
</dbReference>
<name>A0A1I5T3D8_9BACT</name>
<evidence type="ECO:0000259" key="7">
    <source>
        <dbReference type="Pfam" id="PF14322"/>
    </source>
</evidence>
<feature type="domain" description="RagB/SusD" evidence="6">
    <location>
        <begin position="252"/>
        <end position="569"/>
    </location>
</feature>
<comment type="subcellular location">
    <subcellularLocation>
        <location evidence="1">Cell outer membrane</location>
    </subcellularLocation>
</comment>
<dbReference type="PROSITE" id="PS51257">
    <property type="entry name" value="PROKAR_LIPOPROTEIN"/>
    <property type="match status" value="1"/>
</dbReference>